<dbReference type="Proteomes" id="UP000735302">
    <property type="component" value="Unassembled WGS sequence"/>
</dbReference>
<evidence type="ECO:0008006" key="4">
    <source>
        <dbReference type="Google" id="ProtNLM"/>
    </source>
</evidence>
<sequence length="103" mass="11684">MLASVKGRDEREKPVRQDVTDNQSNCVDNTKGFTNPRVIKTSRSFNSTLKFAIKVISSNCVSQTMLSSVIFLIDFQQFKWIVDNGSQREIISGNRKDVSQPEQ</sequence>
<evidence type="ECO:0000256" key="1">
    <source>
        <dbReference type="SAM" id="MobiDB-lite"/>
    </source>
</evidence>
<reference evidence="2 3" key="1">
    <citation type="journal article" date="2021" name="Elife">
        <title>Chloroplast acquisition without the gene transfer in kleptoplastic sea slugs, Plakobranchus ocellatus.</title>
        <authorList>
            <person name="Maeda T."/>
            <person name="Takahashi S."/>
            <person name="Yoshida T."/>
            <person name="Shimamura S."/>
            <person name="Takaki Y."/>
            <person name="Nagai Y."/>
            <person name="Toyoda A."/>
            <person name="Suzuki Y."/>
            <person name="Arimoto A."/>
            <person name="Ishii H."/>
            <person name="Satoh N."/>
            <person name="Nishiyama T."/>
            <person name="Hasebe M."/>
            <person name="Maruyama T."/>
            <person name="Minagawa J."/>
            <person name="Obokata J."/>
            <person name="Shigenobu S."/>
        </authorList>
    </citation>
    <scope>NUCLEOTIDE SEQUENCE [LARGE SCALE GENOMIC DNA]</scope>
</reference>
<dbReference type="EMBL" id="BLXT01000945">
    <property type="protein sequence ID" value="GFN81764.1"/>
    <property type="molecule type" value="Genomic_DNA"/>
</dbReference>
<proteinExistence type="predicted"/>
<evidence type="ECO:0000313" key="2">
    <source>
        <dbReference type="EMBL" id="GFN81764.1"/>
    </source>
</evidence>
<evidence type="ECO:0000313" key="3">
    <source>
        <dbReference type="Proteomes" id="UP000735302"/>
    </source>
</evidence>
<feature type="region of interest" description="Disordered" evidence="1">
    <location>
        <begin position="1"/>
        <end position="33"/>
    </location>
</feature>
<protein>
    <recommendedName>
        <fullName evidence="4">Peptidase A2 domain-containing protein</fullName>
    </recommendedName>
</protein>
<feature type="compositionally biased region" description="Basic and acidic residues" evidence="1">
    <location>
        <begin position="1"/>
        <end position="19"/>
    </location>
</feature>
<comment type="caution">
    <text evidence="2">The sequence shown here is derived from an EMBL/GenBank/DDBJ whole genome shotgun (WGS) entry which is preliminary data.</text>
</comment>
<dbReference type="AlphaFoldDB" id="A0AAV3YGB9"/>
<keyword evidence="3" id="KW-1185">Reference proteome</keyword>
<name>A0AAV3YGB9_9GAST</name>
<feature type="compositionally biased region" description="Polar residues" evidence="1">
    <location>
        <begin position="20"/>
        <end position="33"/>
    </location>
</feature>
<accession>A0AAV3YGB9</accession>
<organism evidence="2 3">
    <name type="scientific">Plakobranchus ocellatus</name>
    <dbReference type="NCBI Taxonomy" id="259542"/>
    <lineage>
        <taxon>Eukaryota</taxon>
        <taxon>Metazoa</taxon>
        <taxon>Spiralia</taxon>
        <taxon>Lophotrochozoa</taxon>
        <taxon>Mollusca</taxon>
        <taxon>Gastropoda</taxon>
        <taxon>Heterobranchia</taxon>
        <taxon>Euthyneura</taxon>
        <taxon>Panpulmonata</taxon>
        <taxon>Sacoglossa</taxon>
        <taxon>Placobranchoidea</taxon>
        <taxon>Plakobranchidae</taxon>
        <taxon>Plakobranchus</taxon>
    </lineage>
</organism>
<gene>
    <name evidence="2" type="ORF">PoB_000827000</name>
</gene>